<dbReference type="Proteomes" id="UP000062963">
    <property type="component" value="Chromosome"/>
</dbReference>
<accession>A0A0K2JGP5</accession>
<evidence type="ECO:0000313" key="2">
    <source>
        <dbReference type="Proteomes" id="UP000062963"/>
    </source>
</evidence>
<keyword evidence="2" id="KW-1185">Reference proteome</keyword>
<protein>
    <submittedName>
        <fullName evidence="1">Uncharacterized protein</fullName>
    </submittedName>
</protein>
<dbReference type="EMBL" id="CP010899">
    <property type="protein sequence ID" value="ALA97602.1"/>
    <property type="molecule type" value="Genomic_DNA"/>
</dbReference>
<reference evidence="1 2" key="1">
    <citation type="journal article" date="2015" name="Genome Announc.">
        <title>Complete Genome Sequence of Spiroplasma kunkelii Strain CR2-3x, Causal Agent of Corn Stunt Disease in Zea mays L.</title>
        <authorList>
            <person name="Davis R.E."/>
            <person name="Shao J."/>
            <person name="Dally E.L."/>
            <person name="Zhao Y."/>
            <person name="Gasparich G.E."/>
            <person name="Gaynor B.J."/>
            <person name="Athey J.C."/>
            <person name="Harrison N.A."/>
            <person name="Donofrio N."/>
        </authorList>
    </citation>
    <scope>NUCLEOTIDE SEQUENCE [LARGE SCALE GENOMIC DNA]</scope>
    <source>
        <strain evidence="1 2">CR2-3x</strain>
    </source>
</reference>
<dbReference type="STRING" id="273035.SKUN_00710"/>
<dbReference type="KEGG" id="skn:SKUN_00710"/>
<proteinExistence type="predicted"/>
<dbReference type="RefSeq" id="WP_235511341.1">
    <property type="nucleotide sequence ID" value="NZ_CP010899.1"/>
</dbReference>
<sequence length="117" mass="13858">MSTLGENNCSQFYDNVIRELSMIVNNEKIISHNNHVLALEIKLYYVMKSSKYNSTQKDEILKRMIIERTKALEYKITELIKRIFTGLSKNLSKTIRFKICLYFNIKKGKIFCPITLW</sequence>
<gene>
    <name evidence="1" type="ORF">SKUN_00710</name>
</gene>
<dbReference type="PATRIC" id="fig|273035.7.peg.862"/>
<organism evidence="1 2">
    <name type="scientific">Spiroplasma kunkelii CR2-3x</name>
    <dbReference type="NCBI Taxonomy" id="273035"/>
    <lineage>
        <taxon>Bacteria</taxon>
        <taxon>Bacillati</taxon>
        <taxon>Mycoplasmatota</taxon>
        <taxon>Mollicutes</taxon>
        <taxon>Entomoplasmatales</taxon>
        <taxon>Spiroplasmataceae</taxon>
        <taxon>Spiroplasma</taxon>
    </lineage>
</organism>
<evidence type="ECO:0000313" key="1">
    <source>
        <dbReference type="EMBL" id="ALA97602.1"/>
    </source>
</evidence>
<name>A0A0K2JGP5_SPIKU</name>
<dbReference type="AlphaFoldDB" id="A0A0K2JGP5"/>